<feature type="transmembrane region" description="Helical" evidence="1">
    <location>
        <begin position="13"/>
        <end position="33"/>
    </location>
</feature>
<evidence type="ECO:0000313" key="3">
    <source>
        <dbReference type="Proteomes" id="UP000245263"/>
    </source>
</evidence>
<keyword evidence="1" id="KW-0472">Membrane</keyword>
<sequence>MSEVVIKFDLGDFVVFFISDEAMVITNLVFAIYRQWFNKESLDKEGKFQILIFVNDEILPSPNQCHCPFL</sequence>
<accession>A0ABN6KGX9</accession>
<reference evidence="2 3" key="1">
    <citation type="submission" date="2021-08" db="EMBL/GenBank/DDBJ databases">
        <title>Complete genome sequence of Leptospira kobayashii strain E30.</title>
        <authorList>
            <person name="Nakao R."/>
            <person name="Nakamura S."/>
            <person name="Masuzawa T."/>
            <person name="Koizumi N."/>
        </authorList>
    </citation>
    <scope>NUCLEOTIDE SEQUENCE [LARGE SCALE GENOMIC DNA]</scope>
    <source>
        <strain evidence="2 3">E30</strain>
    </source>
</reference>
<protein>
    <submittedName>
        <fullName evidence="2">Uncharacterized protein</fullName>
    </submittedName>
</protein>
<organism evidence="2 3">
    <name type="scientific">Leptospira kobayashii</name>
    <dbReference type="NCBI Taxonomy" id="1917830"/>
    <lineage>
        <taxon>Bacteria</taxon>
        <taxon>Pseudomonadati</taxon>
        <taxon>Spirochaetota</taxon>
        <taxon>Spirochaetia</taxon>
        <taxon>Leptospirales</taxon>
        <taxon>Leptospiraceae</taxon>
        <taxon>Leptospira</taxon>
    </lineage>
</organism>
<evidence type="ECO:0000313" key="2">
    <source>
        <dbReference type="EMBL" id="BDA79151.1"/>
    </source>
</evidence>
<gene>
    <name evidence="2" type="ORF">LPTSP3_g20810</name>
</gene>
<dbReference type="EMBL" id="AP025028">
    <property type="protein sequence ID" value="BDA79151.1"/>
    <property type="molecule type" value="Genomic_DNA"/>
</dbReference>
<evidence type="ECO:0000256" key="1">
    <source>
        <dbReference type="SAM" id="Phobius"/>
    </source>
</evidence>
<keyword evidence="3" id="KW-1185">Reference proteome</keyword>
<proteinExistence type="predicted"/>
<name>A0ABN6KGX9_9LEPT</name>
<keyword evidence="1" id="KW-1133">Transmembrane helix</keyword>
<keyword evidence="1" id="KW-0812">Transmembrane</keyword>
<dbReference type="Proteomes" id="UP000245263">
    <property type="component" value="Chromosome 1"/>
</dbReference>